<keyword evidence="4" id="KW-1185">Reference proteome</keyword>
<dbReference type="OrthoDB" id="893374at2"/>
<evidence type="ECO:0000313" key="3">
    <source>
        <dbReference type="EMBL" id="TXK18368.1"/>
    </source>
</evidence>
<proteinExistence type="predicted"/>
<keyword evidence="1" id="KW-0472">Membrane</keyword>
<protein>
    <recommendedName>
        <fullName evidence="5">PH domain-containing protein</fullName>
    </recommendedName>
</protein>
<dbReference type="EMBL" id="VRTY01000214">
    <property type="protein sequence ID" value="TXK18368.1"/>
    <property type="molecule type" value="Genomic_DNA"/>
</dbReference>
<evidence type="ECO:0000313" key="4">
    <source>
        <dbReference type="Proteomes" id="UP000321926"/>
    </source>
</evidence>
<gene>
    <name evidence="3" type="ORF">FVR03_24130</name>
</gene>
<evidence type="ECO:0000256" key="1">
    <source>
        <dbReference type="SAM" id="Phobius"/>
    </source>
</evidence>
<dbReference type="Proteomes" id="UP000321926">
    <property type="component" value="Unassembled WGS sequence"/>
</dbReference>
<dbReference type="AlphaFoldDB" id="A0A5C8IC23"/>
<reference evidence="3 4" key="1">
    <citation type="submission" date="2019-08" db="EMBL/GenBank/DDBJ databases">
        <authorList>
            <person name="Shi S."/>
        </authorList>
    </citation>
    <scope>NUCLEOTIDE SEQUENCE [LARGE SCALE GENOMIC DNA]</scope>
    <source>
        <strain evidence="3 4">GY10130</strain>
    </source>
</reference>
<organism evidence="3 4">
    <name type="scientific">Pontibacter qinzhouensis</name>
    <dbReference type="NCBI Taxonomy" id="2603253"/>
    <lineage>
        <taxon>Bacteria</taxon>
        <taxon>Pseudomonadati</taxon>
        <taxon>Bacteroidota</taxon>
        <taxon>Cytophagia</taxon>
        <taxon>Cytophagales</taxon>
        <taxon>Hymenobacteraceae</taxon>
        <taxon>Pontibacter</taxon>
    </lineage>
</organism>
<keyword evidence="2" id="KW-0732">Signal</keyword>
<dbReference type="RefSeq" id="WP_147924325.1">
    <property type="nucleotide sequence ID" value="NZ_VRTY01000214.1"/>
</dbReference>
<feature type="chain" id="PRO_5023084894" description="PH domain-containing protein" evidence="2">
    <location>
        <begin position="22"/>
        <end position="219"/>
    </location>
</feature>
<feature type="non-terminal residue" evidence="3">
    <location>
        <position position="219"/>
    </location>
</feature>
<keyword evidence="1" id="KW-1133">Transmembrane helix</keyword>
<name>A0A5C8IC23_9BACT</name>
<evidence type="ECO:0000256" key="2">
    <source>
        <dbReference type="SAM" id="SignalP"/>
    </source>
</evidence>
<evidence type="ECO:0008006" key="5">
    <source>
        <dbReference type="Google" id="ProtNLM"/>
    </source>
</evidence>
<sequence>MKTKIRLLTVVFSLVMLGAFASVPAVTYLKVAKEDFLEINIATMASLVMLLLFLGGLTAIIKLVKVIIINEEIRKVTIRHPFLLQSKEYSFDEISGFRWSYLSGRVRYKSIKLRTADSRVYQFSDFEVGNLRGIETLIYKNFELKLGKAWLSPSEKQKQFELQRSRAFDIEQAEDINWYLWSAIIMLTILFTILLYKFYENGLSIKVGEIVFLTIILIS</sequence>
<feature type="transmembrane region" description="Helical" evidence="1">
    <location>
        <begin position="176"/>
        <end position="196"/>
    </location>
</feature>
<keyword evidence="1" id="KW-0812">Transmembrane</keyword>
<accession>A0A5C8IC23</accession>
<comment type="caution">
    <text evidence="3">The sequence shown here is derived from an EMBL/GenBank/DDBJ whole genome shotgun (WGS) entry which is preliminary data.</text>
</comment>
<feature type="transmembrane region" description="Helical" evidence="1">
    <location>
        <begin position="41"/>
        <end position="64"/>
    </location>
</feature>
<feature type="signal peptide" evidence="2">
    <location>
        <begin position="1"/>
        <end position="21"/>
    </location>
</feature>